<keyword evidence="22" id="KW-1185">Reference proteome</keyword>
<keyword evidence="10" id="KW-0133">Cell shape</keyword>
<dbReference type="InterPro" id="IPR012338">
    <property type="entry name" value="Beta-lactam/transpept-like"/>
</dbReference>
<dbReference type="AlphaFoldDB" id="A0A1H3AU36"/>
<dbReference type="PANTHER" id="PTHR32282:SF32">
    <property type="entry name" value="PENICILLIN-BINDING PROTEIN 2A"/>
    <property type="match status" value="1"/>
</dbReference>
<evidence type="ECO:0000256" key="14">
    <source>
        <dbReference type="ARBA" id="ARBA00023268"/>
    </source>
</evidence>
<dbReference type="PANTHER" id="PTHR32282">
    <property type="entry name" value="BINDING PROTEIN TRANSPEPTIDASE, PUTATIVE-RELATED"/>
    <property type="match status" value="1"/>
</dbReference>
<dbReference type="Proteomes" id="UP000198534">
    <property type="component" value="Unassembled WGS sequence"/>
</dbReference>
<dbReference type="GO" id="GO:0009252">
    <property type="term" value="P:peptidoglycan biosynthetic process"/>
    <property type="evidence" value="ECO:0007669"/>
    <property type="project" value="UniProtKB-KW"/>
</dbReference>
<dbReference type="GO" id="GO:0008955">
    <property type="term" value="F:peptidoglycan glycosyltransferase activity"/>
    <property type="evidence" value="ECO:0007669"/>
    <property type="project" value="UniProtKB-EC"/>
</dbReference>
<evidence type="ECO:0000256" key="13">
    <source>
        <dbReference type="ARBA" id="ARBA00023136"/>
    </source>
</evidence>
<evidence type="ECO:0000256" key="18">
    <source>
        <dbReference type="SAM" id="MobiDB-lite"/>
    </source>
</evidence>
<dbReference type="InterPro" id="IPR023346">
    <property type="entry name" value="Lysozyme-like_dom_sf"/>
</dbReference>
<dbReference type="Gene3D" id="3.40.710.10">
    <property type="entry name" value="DD-peptidase/beta-lactamase superfamily"/>
    <property type="match status" value="1"/>
</dbReference>
<dbReference type="GO" id="GO:0009002">
    <property type="term" value="F:serine-type D-Ala-D-Ala carboxypeptidase activity"/>
    <property type="evidence" value="ECO:0007669"/>
    <property type="project" value="UniProtKB-EC"/>
</dbReference>
<dbReference type="Pfam" id="PF00912">
    <property type="entry name" value="Transgly"/>
    <property type="match status" value="1"/>
</dbReference>
<dbReference type="RefSeq" id="WP_091741916.1">
    <property type="nucleotide sequence ID" value="NZ_FNNQ01000014.1"/>
</dbReference>
<keyword evidence="5" id="KW-0645">Protease</keyword>
<dbReference type="InterPro" id="IPR001264">
    <property type="entry name" value="Glyco_trans_51"/>
</dbReference>
<proteinExistence type="inferred from homology"/>
<evidence type="ECO:0000313" key="21">
    <source>
        <dbReference type="EMBL" id="SDX33206.1"/>
    </source>
</evidence>
<dbReference type="GO" id="GO:0030288">
    <property type="term" value="C:outer membrane-bounded periplasmic space"/>
    <property type="evidence" value="ECO:0007669"/>
    <property type="project" value="TreeGrafter"/>
</dbReference>
<evidence type="ECO:0000256" key="15">
    <source>
        <dbReference type="ARBA" id="ARBA00023316"/>
    </source>
</evidence>
<evidence type="ECO:0000313" key="22">
    <source>
        <dbReference type="Proteomes" id="UP000198534"/>
    </source>
</evidence>
<evidence type="ECO:0000256" key="3">
    <source>
        <dbReference type="ARBA" id="ARBA00022475"/>
    </source>
</evidence>
<evidence type="ECO:0000256" key="9">
    <source>
        <dbReference type="ARBA" id="ARBA00022801"/>
    </source>
</evidence>
<feature type="compositionally biased region" description="Polar residues" evidence="18">
    <location>
        <begin position="648"/>
        <end position="671"/>
    </location>
</feature>
<evidence type="ECO:0000259" key="19">
    <source>
        <dbReference type="Pfam" id="PF00905"/>
    </source>
</evidence>
<keyword evidence="7" id="KW-0808">Transferase</keyword>
<dbReference type="InterPro" id="IPR036950">
    <property type="entry name" value="PBP_transglycosylase"/>
</dbReference>
<name>A0A1H3AU36_9BACL</name>
<keyword evidence="12" id="KW-1133">Transmembrane helix</keyword>
<evidence type="ECO:0000256" key="11">
    <source>
        <dbReference type="ARBA" id="ARBA00022984"/>
    </source>
</evidence>
<sequence>MNLRLRKTKRFGRLFYRTMMTKKWWLLVISTSLLFVIGACTAVMLTTAYYDLDGLKKLRFATTLYDHNDKPAVALGDTKRDYVDLSKVKSKDLVKTFVAVEDERFYEHNGADLKGIGRAIAIDILTFSPRQGASTITQQVSRNIILNENKKTFLRKVYEIAIAYNLERKYSKKDILQAYLNYVYLGNDSRGIKMAAKIYFNKDITKEKLEPKEIALLAGLPKAPEGYNPYINPEQAKFRRNVILNKMAEKKIITQAQAEKYKKTSLGVNKKYLKNSRSDGSYQAYKDYLLREAEKRYGLKAEELVNGGYKIYTGMDKKAQRTLESTLRDSTFYKGNTKLNAGSTMLNPKTGSIAAIGGGRNYIRGYLNQALVPAQPGSSIKPLTVYGPAVEEKGYNQYTPISDAPFSYKGWSPKNMDHRFRGTLAMQDAVAQSLNVATSRLLVEKVGVNTAFQYANKMGLKLPSNDKSPAPLALGGLTKGVSTLQMAQAYSSFPNKGKMTEAHTIQKIVDVDGNVVEPKDDIQKNKRIFKASTASTMNNVLKHVVLSGSGRNAALSDGRDVAGKTGTTQNSKEAWFVGYTKEYVMATIVFNEQGSSVDLTGGEYPARIFNKVMGDTLAGTKISRLDNTNGSSNSPTNSDDDGWKTYYGDQSDQPSNQPTEPPSDQGNQPADETQGGEPSTPPQQPGTTTGGDNDNGGDTDDPPDEPDNPPTDGDNPQPPPTNDQGDTTGNDNTDP</sequence>
<organism evidence="21 22">
    <name type="scientific">Marininema mesophilum</name>
    <dbReference type="NCBI Taxonomy" id="1048340"/>
    <lineage>
        <taxon>Bacteria</taxon>
        <taxon>Bacillati</taxon>
        <taxon>Bacillota</taxon>
        <taxon>Bacilli</taxon>
        <taxon>Bacillales</taxon>
        <taxon>Thermoactinomycetaceae</taxon>
        <taxon>Marininema</taxon>
    </lineage>
</organism>
<evidence type="ECO:0000256" key="7">
    <source>
        <dbReference type="ARBA" id="ARBA00022679"/>
    </source>
</evidence>
<keyword evidence="9" id="KW-0378">Hydrolase</keyword>
<evidence type="ECO:0000256" key="5">
    <source>
        <dbReference type="ARBA" id="ARBA00022670"/>
    </source>
</evidence>
<dbReference type="STRING" id="1048340.SAMN05444487_11459"/>
<dbReference type="GO" id="GO:0006508">
    <property type="term" value="P:proteolysis"/>
    <property type="evidence" value="ECO:0007669"/>
    <property type="project" value="UniProtKB-KW"/>
</dbReference>
<evidence type="ECO:0000256" key="8">
    <source>
        <dbReference type="ARBA" id="ARBA00022692"/>
    </source>
</evidence>
<keyword evidence="11" id="KW-0573">Peptidoglycan synthesis</keyword>
<accession>A0A1H3AU36</accession>
<evidence type="ECO:0000256" key="2">
    <source>
        <dbReference type="ARBA" id="ARBA00007739"/>
    </source>
</evidence>
<evidence type="ECO:0000256" key="10">
    <source>
        <dbReference type="ARBA" id="ARBA00022960"/>
    </source>
</evidence>
<evidence type="ECO:0000256" key="1">
    <source>
        <dbReference type="ARBA" id="ARBA00007090"/>
    </source>
</evidence>
<dbReference type="Pfam" id="PF00905">
    <property type="entry name" value="Transpeptidase"/>
    <property type="match status" value="1"/>
</dbReference>
<comment type="similarity">
    <text evidence="2">In the N-terminal section; belongs to the glycosyltransferase 51 family.</text>
</comment>
<comment type="catalytic activity">
    <reaction evidence="16">
        <text>Preferential cleavage: (Ac)2-L-Lys-D-Ala-|-D-Ala. Also transpeptidation of peptidyl-alanyl moieties that are N-acyl substituents of D-alanine.</text>
        <dbReference type="EC" id="3.4.16.4"/>
    </reaction>
</comment>
<keyword evidence="15" id="KW-0961">Cell wall biogenesis/degradation</keyword>
<dbReference type="FunFam" id="1.10.3810.10:FF:000001">
    <property type="entry name" value="Penicillin-binding protein 1A"/>
    <property type="match status" value="1"/>
</dbReference>
<evidence type="ECO:0000256" key="16">
    <source>
        <dbReference type="ARBA" id="ARBA00034000"/>
    </source>
</evidence>
<dbReference type="InterPro" id="IPR050396">
    <property type="entry name" value="Glycosyltr_51/Transpeptidase"/>
</dbReference>
<feature type="compositionally biased region" description="Acidic residues" evidence="18">
    <location>
        <begin position="695"/>
        <end position="707"/>
    </location>
</feature>
<dbReference type="SUPFAM" id="SSF53955">
    <property type="entry name" value="Lysozyme-like"/>
    <property type="match status" value="1"/>
</dbReference>
<keyword evidence="14" id="KW-0511">Multifunctional enzyme</keyword>
<keyword evidence="3" id="KW-1003">Cell membrane</keyword>
<evidence type="ECO:0000259" key="20">
    <source>
        <dbReference type="Pfam" id="PF00912"/>
    </source>
</evidence>
<reference evidence="21 22" key="1">
    <citation type="submission" date="2016-10" db="EMBL/GenBank/DDBJ databases">
        <authorList>
            <person name="de Groot N.N."/>
        </authorList>
    </citation>
    <scope>NUCLEOTIDE SEQUENCE [LARGE SCALE GENOMIC DNA]</scope>
    <source>
        <strain evidence="21 22">DSM 45610</strain>
    </source>
</reference>
<keyword evidence="6" id="KW-0328">Glycosyltransferase</keyword>
<dbReference type="Gene3D" id="1.10.3810.10">
    <property type="entry name" value="Biosynthetic peptidoglycan transglycosylase-like"/>
    <property type="match status" value="1"/>
</dbReference>
<keyword evidence="13" id="KW-0472">Membrane</keyword>
<dbReference type="SUPFAM" id="SSF56601">
    <property type="entry name" value="beta-lactamase/transpeptidase-like"/>
    <property type="match status" value="1"/>
</dbReference>
<comment type="catalytic activity">
    <reaction evidence="17">
        <text>[GlcNAc-(1-&gt;4)-Mur2Ac(oyl-L-Ala-gamma-D-Glu-L-Lys-D-Ala-D-Ala)](n)-di-trans,octa-cis-undecaprenyl diphosphate + beta-D-GlcNAc-(1-&gt;4)-Mur2Ac(oyl-L-Ala-gamma-D-Glu-L-Lys-D-Ala-D-Ala)-di-trans,octa-cis-undecaprenyl diphosphate = [GlcNAc-(1-&gt;4)-Mur2Ac(oyl-L-Ala-gamma-D-Glu-L-Lys-D-Ala-D-Ala)](n+1)-di-trans,octa-cis-undecaprenyl diphosphate + di-trans,octa-cis-undecaprenyl diphosphate + H(+)</text>
        <dbReference type="Rhea" id="RHEA:23708"/>
        <dbReference type="Rhea" id="RHEA-COMP:9602"/>
        <dbReference type="Rhea" id="RHEA-COMP:9603"/>
        <dbReference type="ChEBI" id="CHEBI:15378"/>
        <dbReference type="ChEBI" id="CHEBI:58405"/>
        <dbReference type="ChEBI" id="CHEBI:60033"/>
        <dbReference type="ChEBI" id="CHEBI:78435"/>
        <dbReference type="EC" id="2.4.99.28"/>
    </reaction>
</comment>
<dbReference type="GO" id="GO:0071555">
    <property type="term" value="P:cell wall organization"/>
    <property type="evidence" value="ECO:0007669"/>
    <property type="project" value="UniProtKB-KW"/>
</dbReference>
<keyword evidence="8" id="KW-0812">Transmembrane</keyword>
<feature type="region of interest" description="Disordered" evidence="18">
    <location>
        <begin position="622"/>
        <end position="735"/>
    </location>
</feature>
<evidence type="ECO:0000256" key="6">
    <source>
        <dbReference type="ARBA" id="ARBA00022676"/>
    </source>
</evidence>
<protein>
    <submittedName>
        <fullName evidence="21">Penicillin-binding protein, 1A family</fullName>
    </submittedName>
</protein>
<evidence type="ECO:0000256" key="12">
    <source>
        <dbReference type="ARBA" id="ARBA00022989"/>
    </source>
</evidence>
<evidence type="ECO:0000256" key="4">
    <source>
        <dbReference type="ARBA" id="ARBA00022645"/>
    </source>
</evidence>
<dbReference type="OrthoDB" id="9766909at2"/>
<dbReference type="InterPro" id="IPR001460">
    <property type="entry name" value="PCN-bd_Tpept"/>
</dbReference>
<gene>
    <name evidence="21" type="ORF">SAMN05444487_11459</name>
</gene>
<feature type="domain" description="Glycosyl transferase family 51" evidence="20">
    <location>
        <begin position="77"/>
        <end position="247"/>
    </location>
</feature>
<evidence type="ECO:0000256" key="17">
    <source>
        <dbReference type="ARBA" id="ARBA00049902"/>
    </source>
</evidence>
<comment type="similarity">
    <text evidence="1">In the C-terminal section; belongs to the transpeptidase family.</text>
</comment>
<feature type="domain" description="Penicillin-binding protein transpeptidase" evidence="19">
    <location>
        <begin position="344"/>
        <end position="613"/>
    </location>
</feature>
<feature type="compositionally biased region" description="Low complexity" evidence="18">
    <location>
        <begin position="722"/>
        <end position="735"/>
    </location>
</feature>
<dbReference type="GO" id="GO:0008360">
    <property type="term" value="P:regulation of cell shape"/>
    <property type="evidence" value="ECO:0007669"/>
    <property type="project" value="UniProtKB-KW"/>
</dbReference>
<keyword evidence="4" id="KW-0121">Carboxypeptidase</keyword>
<feature type="compositionally biased region" description="Low complexity" evidence="18">
    <location>
        <begin position="626"/>
        <end position="637"/>
    </location>
</feature>
<dbReference type="GO" id="GO:0008658">
    <property type="term" value="F:penicillin binding"/>
    <property type="evidence" value="ECO:0007669"/>
    <property type="project" value="InterPro"/>
</dbReference>
<dbReference type="EMBL" id="FNNQ01000014">
    <property type="protein sequence ID" value="SDX33206.1"/>
    <property type="molecule type" value="Genomic_DNA"/>
</dbReference>
<dbReference type="NCBIfam" id="TIGR02074">
    <property type="entry name" value="PBP_1a_fam"/>
    <property type="match status" value="1"/>
</dbReference>